<evidence type="ECO:0000313" key="2">
    <source>
        <dbReference type="EMBL" id="KAJ6638153.1"/>
    </source>
</evidence>
<comment type="caution">
    <text evidence="2">The sequence shown here is derived from an EMBL/GenBank/DDBJ whole genome shotgun (WGS) entry which is preliminary data.</text>
</comment>
<proteinExistence type="predicted"/>
<dbReference type="AlphaFoldDB" id="A0A9Q0MUF0"/>
<dbReference type="Proteomes" id="UP001151699">
    <property type="component" value="Chromosome X"/>
</dbReference>
<protein>
    <submittedName>
        <fullName evidence="2">Uncharacterized protein</fullName>
    </submittedName>
</protein>
<evidence type="ECO:0000256" key="1">
    <source>
        <dbReference type="SAM" id="MobiDB-lite"/>
    </source>
</evidence>
<name>A0A9Q0MUF0_9DIPT</name>
<sequence length="35" mass="3869">MLKKKPPVPPLNSWHPAAKPTTPCHLVTMPVPLKL</sequence>
<reference evidence="2" key="1">
    <citation type="submission" date="2022-07" db="EMBL/GenBank/DDBJ databases">
        <authorList>
            <person name="Trinca V."/>
            <person name="Uliana J.V.C."/>
            <person name="Torres T.T."/>
            <person name="Ward R.J."/>
            <person name="Monesi N."/>
        </authorList>
    </citation>
    <scope>NUCLEOTIDE SEQUENCE</scope>
    <source>
        <strain evidence="2">HSMRA1968</strain>
        <tissue evidence="2">Whole embryos</tissue>
    </source>
</reference>
<feature type="region of interest" description="Disordered" evidence="1">
    <location>
        <begin position="1"/>
        <end position="21"/>
    </location>
</feature>
<dbReference type="EMBL" id="WJQU01000003">
    <property type="protein sequence ID" value="KAJ6638153.1"/>
    <property type="molecule type" value="Genomic_DNA"/>
</dbReference>
<accession>A0A9Q0MUF0</accession>
<organism evidence="2 3">
    <name type="scientific">Pseudolycoriella hygida</name>
    <dbReference type="NCBI Taxonomy" id="35572"/>
    <lineage>
        <taxon>Eukaryota</taxon>
        <taxon>Metazoa</taxon>
        <taxon>Ecdysozoa</taxon>
        <taxon>Arthropoda</taxon>
        <taxon>Hexapoda</taxon>
        <taxon>Insecta</taxon>
        <taxon>Pterygota</taxon>
        <taxon>Neoptera</taxon>
        <taxon>Endopterygota</taxon>
        <taxon>Diptera</taxon>
        <taxon>Nematocera</taxon>
        <taxon>Sciaroidea</taxon>
        <taxon>Sciaridae</taxon>
        <taxon>Pseudolycoriella</taxon>
    </lineage>
</organism>
<keyword evidence="3" id="KW-1185">Reference proteome</keyword>
<evidence type="ECO:0000313" key="3">
    <source>
        <dbReference type="Proteomes" id="UP001151699"/>
    </source>
</evidence>
<gene>
    <name evidence="2" type="ORF">Bhyg_10886</name>
</gene>